<feature type="transmembrane region" description="Helical" evidence="9">
    <location>
        <begin position="292"/>
        <end position="315"/>
    </location>
</feature>
<feature type="transmembrane region" description="Helical" evidence="9">
    <location>
        <begin position="169"/>
        <end position="202"/>
    </location>
</feature>
<reference evidence="10" key="2">
    <citation type="submission" date="2023-01" db="EMBL/GenBank/DDBJ databases">
        <authorList>
            <person name="Sun Q."/>
            <person name="Evtushenko L."/>
        </authorList>
    </citation>
    <scope>NUCLEOTIDE SEQUENCE</scope>
    <source>
        <strain evidence="10">VKM Ac-1401</strain>
    </source>
</reference>
<dbReference type="PANTHER" id="PTHR21716:SF53">
    <property type="entry name" value="PERMEASE PERM-RELATED"/>
    <property type="match status" value="1"/>
</dbReference>
<feature type="transmembrane region" description="Helical" evidence="9">
    <location>
        <begin position="94"/>
        <end position="115"/>
    </location>
</feature>
<sequence length="377" mass="40621">MRASKRTPAAQPATAPATTVVAPRPEQPFEPRSSRTPLQWGYLVSLGVIGAIATGLALYGLRSILFMIFFAAFATVGLDPLIRWFQRHHFSRAWAIVTVILLIVGVAVAIVWVVLPLVVSQISYLVQAIPKEINTLRDQGWFDTANEASNGVLGNFVTWIAKEVKDPTVWAAIGSGVVGFGLGVLDAITSGFFVLILTIYFIASYDSTKNAAYKLVSASHRPTFIEYSERILRNFGKYLSGMVILAFFNAVYSTILLVVTGVPGAFLIGIAAFFITLIPLIGTVLTTIAMTIIALIHSPVSALIVLIFMLIYMQVEAYILTPKVMGKAVQIPGSVVLISALAGSTLFGLAGALVAIPISAGIILIIKELVMPRKELR</sequence>
<comment type="subcellular location">
    <subcellularLocation>
        <location evidence="1">Cell membrane</location>
        <topology evidence="1">Multi-pass membrane protein</topology>
    </subcellularLocation>
</comment>
<protein>
    <submittedName>
        <fullName evidence="10">AI-2E family transporter</fullName>
    </submittedName>
</protein>
<gene>
    <name evidence="10" type="ORF">GCM10017584_18640</name>
</gene>
<feature type="transmembrane region" description="Helical" evidence="9">
    <location>
        <begin position="265"/>
        <end position="285"/>
    </location>
</feature>
<keyword evidence="7 9" id="KW-0472">Membrane</keyword>
<reference evidence="10" key="1">
    <citation type="journal article" date="2014" name="Int. J. Syst. Evol. Microbiol.">
        <title>Complete genome sequence of Corynebacterium casei LMG S-19264T (=DSM 44701T), isolated from a smear-ripened cheese.</title>
        <authorList>
            <consortium name="US DOE Joint Genome Institute (JGI-PGF)"/>
            <person name="Walter F."/>
            <person name="Albersmeier A."/>
            <person name="Kalinowski J."/>
            <person name="Ruckert C."/>
        </authorList>
    </citation>
    <scope>NUCLEOTIDE SEQUENCE</scope>
    <source>
        <strain evidence="10">VKM Ac-1401</strain>
    </source>
</reference>
<keyword evidence="11" id="KW-1185">Reference proteome</keyword>
<name>A0A9W6LZW2_9MICO</name>
<evidence type="ECO:0000256" key="9">
    <source>
        <dbReference type="SAM" id="Phobius"/>
    </source>
</evidence>
<evidence type="ECO:0000313" key="10">
    <source>
        <dbReference type="EMBL" id="GLJ76290.1"/>
    </source>
</evidence>
<feature type="region of interest" description="Disordered" evidence="8">
    <location>
        <begin position="1"/>
        <end position="33"/>
    </location>
</feature>
<feature type="transmembrane region" description="Helical" evidence="9">
    <location>
        <begin position="64"/>
        <end position="82"/>
    </location>
</feature>
<dbReference type="GO" id="GO:0005886">
    <property type="term" value="C:plasma membrane"/>
    <property type="evidence" value="ECO:0007669"/>
    <property type="project" value="UniProtKB-SubCell"/>
</dbReference>
<dbReference type="AlphaFoldDB" id="A0A9W6LZW2"/>
<evidence type="ECO:0000256" key="4">
    <source>
        <dbReference type="ARBA" id="ARBA00022475"/>
    </source>
</evidence>
<comment type="caution">
    <text evidence="10">The sequence shown here is derived from an EMBL/GenBank/DDBJ whole genome shotgun (WGS) entry which is preliminary data.</text>
</comment>
<feature type="compositionally biased region" description="Low complexity" evidence="8">
    <location>
        <begin position="7"/>
        <end position="23"/>
    </location>
</feature>
<keyword evidence="6 9" id="KW-1133">Transmembrane helix</keyword>
<evidence type="ECO:0000313" key="11">
    <source>
        <dbReference type="Proteomes" id="UP001142372"/>
    </source>
</evidence>
<feature type="transmembrane region" description="Helical" evidence="9">
    <location>
        <begin position="238"/>
        <end position="259"/>
    </location>
</feature>
<dbReference type="Pfam" id="PF01594">
    <property type="entry name" value="AI-2E_transport"/>
    <property type="match status" value="1"/>
</dbReference>
<evidence type="ECO:0000256" key="2">
    <source>
        <dbReference type="ARBA" id="ARBA00009773"/>
    </source>
</evidence>
<feature type="transmembrane region" description="Helical" evidence="9">
    <location>
        <begin position="40"/>
        <end position="58"/>
    </location>
</feature>
<evidence type="ECO:0000256" key="5">
    <source>
        <dbReference type="ARBA" id="ARBA00022692"/>
    </source>
</evidence>
<dbReference type="Proteomes" id="UP001142372">
    <property type="component" value="Unassembled WGS sequence"/>
</dbReference>
<dbReference type="InterPro" id="IPR002549">
    <property type="entry name" value="AI-2E-like"/>
</dbReference>
<organism evidence="10 11">
    <name type="scientific">Leifsonia poae</name>
    <dbReference type="NCBI Taxonomy" id="110933"/>
    <lineage>
        <taxon>Bacteria</taxon>
        <taxon>Bacillati</taxon>
        <taxon>Actinomycetota</taxon>
        <taxon>Actinomycetes</taxon>
        <taxon>Micrococcales</taxon>
        <taxon>Microbacteriaceae</taxon>
        <taxon>Leifsonia</taxon>
    </lineage>
</organism>
<comment type="similarity">
    <text evidence="2">Belongs to the autoinducer-2 exporter (AI-2E) (TC 2.A.86) family.</text>
</comment>
<dbReference type="PANTHER" id="PTHR21716">
    <property type="entry name" value="TRANSMEMBRANE PROTEIN"/>
    <property type="match status" value="1"/>
</dbReference>
<keyword evidence="4" id="KW-1003">Cell membrane</keyword>
<proteinExistence type="inferred from homology"/>
<feature type="transmembrane region" description="Helical" evidence="9">
    <location>
        <begin position="335"/>
        <end position="366"/>
    </location>
</feature>
<evidence type="ECO:0000256" key="6">
    <source>
        <dbReference type="ARBA" id="ARBA00022989"/>
    </source>
</evidence>
<evidence type="ECO:0000256" key="8">
    <source>
        <dbReference type="SAM" id="MobiDB-lite"/>
    </source>
</evidence>
<keyword evidence="3" id="KW-0813">Transport</keyword>
<dbReference type="EMBL" id="BSEN01000006">
    <property type="protein sequence ID" value="GLJ76290.1"/>
    <property type="molecule type" value="Genomic_DNA"/>
</dbReference>
<evidence type="ECO:0000256" key="1">
    <source>
        <dbReference type="ARBA" id="ARBA00004651"/>
    </source>
</evidence>
<keyword evidence="5 9" id="KW-0812">Transmembrane</keyword>
<evidence type="ECO:0000256" key="3">
    <source>
        <dbReference type="ARBA" id="ARBA00022448"/>
    </source>
</evidence>
<accession>A0A9W6LZW2</accession>
<evidence type="ECO:0000256" key="7">
    <source>
        <dbReference type="ARBA" id="ARBA00023136"/>
    </source>
</evidence>